<name>A0A0N4WAA0_HAEPC</name>
<evidence type="ECO:0000313" key="2">
    <source>
        <dbReference type="Proteomes" id="UP000268014"/>
    </source>
</evidence>
<reference evidence="3" key="1">
    <citation type="submission" date="2017-02" db="UniProtKB">
        <authorList>
            <consortium name="WormBaseParasite"/>
        </authorList>
    </citation>
    <scope>IDENTIFICATION</scope>
</reference>
<evidence type="ECO:0000313" key="3">
    <source>
        <dbReference type="WBParaSite" id="HPLM_0000729401-mRNA-1"/>
    </source>
</evidence>
<dbReference type="Proteomes" id="UP000268014">
    <property type="component" value="Unassembled WGS sequence"/>
</dbReference>
<dbReference type="EMBL" id="UZAF01016632">
    <property type="protein sequence ID" value="VDO31439.1"/>
    <property type="molecule type" value="Genomic_DNA"/>
</dbReference>
<dbReference type="WBParaSite" id="HPLM_0000729401-mRNA-1">
    <property type="protein sequence ID" value="HPLM_0000729401-mRNA-1"/>
    <property type="gene ID" value="HPLM_0000729401"/>
</dbReference>
<evidence type="ECO:0000313" key="1">
    <source>
        <dbReference type="EMBL" id="VDO31439.1"/>
    </source>
</evidence>
<gene>
    <name evidence="1" type="ORF">HPLM_LOCUS7286</name>
</gene>
<dbReference type="AlphaFoldDB" id="A0A0N4WAA0"/>
<protein>
    <submittedName>
        <fullName evidence="3">Nucleotide exchange factor GrpE</fullName>
    </submittedName>
</protein>
<reference evidence="1 2" key="2">
    <citation type="submission" date="2018-11" db="EMBL/GenBank/DDBJ databases">
        <authorList>
            <consortium name="Pathogen Informatics"/>
        </authorList>
    </citation>
    <scope>NUCLEOTIDE SEQUENCE [LARGE SCALE GENOMIC DNA]</scope>
    <source>
        <strain evidence="1 2">MHpl1</strain>
    </source>
</reference>
<proteinExistence type="predicted"/>
<keyword evidence="2" id="KW-1185">Reference proteome</keyword>
<sequence length="39" mass="4636">MREQIELEDESIAFLMVRAGYFVRSPMSKRVKVKVITDY</sequence>
<accession>A0A0N4WAA0</accession>
<organism evidence="3">
    <name type="scientific">Haemonchus placei</name>
    <name type="common">Barber's pole worm</name>
    <dbReference type="NCBI Taxonomy" id="6290"/>
    <lineage>
        <taxon>Eukaryota</taxon>
        <taxon>Metazoa</taxon>
        <taxon>Ecdysozoa</taxon>
        <taxon>Nematoda</taxon>
        <taxon>Chromadorea</taxon>
        <taxon>Rhabditida</taxon>
        <taxon>Rhabditina</taxon>
        <taxon>Rhabditomorpha</taxon>
        <taxon>Strongyloidea</taxon>
        <taxon>Trichostrongylidae</taxon>
        <taxon>Haemonchus</taxon>
    </lineage>
</organism>